<dbReference type="AlphaFoldDB" id="A0A2H0V7I7"/>
<sequence length="62" mass="6858">MVCDDCKKEKGNELVMKGESKLCLVCLADMVKLVLMTGRQLPGLEVKVVSWPCEREGVFGVD</sequence>
<organism evidence="1 2">
    <name type="scientific">Candidatus Falkowbacteria bacterium CG10_big_fil_rev_8_21_14_0_10_39_11</name>
    <dbReference type="NCBI Taxonomy" id="1974565"/>
    <lineage>
        <taxon>Bacteria</taxon>
        <taxon>Candidatus Falkowiibacteriota</taxon>
    </lineage>
</organism>
<proteinExistence type="predicted"/>
<comment type="caution">
    <text evidence="1">The sequence shown here is derived from an EMBL/GenBank/DDBJ whole genome shotgun (WGS) entry which is preliminary data.</text>
</comment>
<reference evidence="2" key="1">
    <citation type="submission" date="2017-09" db="EMBL/GenBank/DDBJ databases">
        <title>Depth-based differentiation of microbial function through sediment-hosted aquifers and enrichment of novel symbionts in the deep terrestrial subsurface.</title>
        <authorList>
            <person name="Probst A.J."/>
            <person name="Ladd B."/>
            <person name="Jarett J.K."/>
            <person name="Geller-Mcgrath D.E."/>
            <person name="Sieber C.M.K."/>
            <person name="Emerson J.B."/>
            <person name="Anantharaman K."/>
            <person name="Thomas B.C."/>
            <person name="Malmstrom R."/>
            <person name="Stieglmeier M."/>
            <person name="Klingl A."/>
            <person name="Woyke T."/>
            <person name="Ryan C.M."/>
            <person name="Banfield J.F."/>
        </authorList>
    </citation>
    <scope>NUCLEOTIDE SEQUENCE [LARGE SCALE GENOMIC DNA]</scope>
</reference>
<evidence type="ECO:0000313" key="1">
    <source>
        <dbReference type="EMBL" id="PIR94310.1"/>
    </source>
</evidence>
<protein>
    <submittedName>
        <fullName evidence="1">Uncharacterized protein</fullName>
    </submittedName>
</protein>
<gene>
    <name evidence="1" type="ORF">COT97_02365</name>
</gene>
<evidence type="ECO:0000313" key="2">
    <source>
        <dbReference type="Proteomes" id="UP000229901"/>
    </source>
</evidence>
<accession>A0A2H0V7I7</accession>
<dbReference type="EMBL" id="PFAP01000011">
    <property type="protein sequence ID" value="PIR94310.1"/>
    <property type="molecule type" value="Genomic_DNA"/>
</dbReference>
<dbReference type="Proteomes" id="UP000229901">
    <property type="component" value="Unassembled WGS sequence"/>
</dbReference>
<name>A0A2H0V7I7_9BACT</name>